<keyword evidence="7" id="KW-1185">Reference proteome</keyword>
<dbReference type="PANTHER" id="PTHR30146:SF153">
    <property type="entry name" value="LACTOSE OPERON REPRESSOR"/>
    <property type="match status" value="1"/>
</dbReference>
<gene>
    <name evidence="6" type="ORF">DAERI_220032</name>
</gene>
<evidence type="ECO:0000313" key="7">
    <source>
        <dbReference type="Proteomes" id="UP000236569"/>
    </source>
</evidence>
<accession>A0A2I9D0M5</accession>
<dbReference type="SMART" id="SM00354">
    <property type="entry name" value="HTH_LACI"/>
    <property type="match status" value="1"/>
</dbReference>
<dbReference type="Pfam" id="PF13377">
    <property type="entry name" value="Peripla_BP_3"/>
    <property type="match status" value="1"/>
</dbReference>
<dbReference type="Pfam" id="PF00356">
    <property type="entry name" value="LacI"/>
    <property type="match status" value="1"/>
</dbReference>
<evidence type="ECO:0000256" key="2">
    <source>
        <dbReference type="ARBA" id="ARBA00023125"/>
    </source>
</evidence>
<organism evidence="6 7">
    <name type="scientific">Deinococcus aerius</name>
    <dbReference type="NCBI Taxonomy" id="200253"/>
    <lineage>
        <taxon>Bacteria</taxon>
        <taxon>Thermotogati</taxon>
        <taxon>Deinococcota</taxon>
        <taxon>Deinococci</taxon>
        <taxon>Deinococcales</taxon>
        <taxon>Deinococcaceae</taxon>
        <taxon>Deinococcus</taxon>
    </lineage>
</organism>
<keyword evidence="3" id="KW-0804">Transcription</keyword>
<dbReference type="InterPro" id="IPR000843">
    <property type="entry name" value="HTH_LacI"/>
</dbReference>
<dbReference type="GO" id="GO:0003700">
    <property type="term" value="F:DNA-binding transcription factor activity"/>
    <property type="evidence" value="ECO:0007669"/>
    <property type="project" value="TreeGrafter"/>
</dbReference>
<evidence type="ECO:0000256" key="4">
    <source>
        <dbReference type="SAM" id="MobiDB-lite"/>
    </source>
</evidence>
<dbReference type="PANTHER" id="PTHR30146">
    <property type="entry name" value="LACI-RELATED TRANSCRIPTIONAL REPRESSOR"/>
    <property type="match status" value="1"/>
</dbReference>
<dbReference type="InterPro" id="IPR028082">
    <property type="entry name" value="Peripla_BP_I"/>
</dbReference>
<dbReference type="Gene3D" id="1.10.260.40">
    <property type="entry name" value="lambda repressor-like DNA-binding domains"/>
    <property type="match status" value="1"/>
</dbReference>
<keyword evidence="1" id="KW-0805">Transcription regulation</keyword>
<dbReference type="InterPro" id="IPR010982">
    <property type="entry name" value="Lambda_DNA-bd_dom_sf"/>
</dbReference>
<feature type="domain" description="HTH lacI-type" evidence="5">
    <location>
        <begin position="17"/>
        <end position="71"/>
    </location>
</feature>
<dbReference type="AlphaFoldDB" id="A0A2I9D0M5"/>
<dbReference type="CDD" id="cd01392">
    <property type="entry name" value="HTH_LacI"/>
    <property type="match status" value="1"/>
</dbReference>
<dbReference type="PROSITE" id="PS50932">
    <property type="entry name" value="HTH_LACI_2"/>
    <property type="match status" value="1"/>
</dbReference>
<dbReference type="CDD" id="cd06267">
    <property type="entry name" value="PBP1_LacI_sugar_binding-like"/>
    <property type="match status" value="1"/>
</dbReference>
<dbReference type="InterPro" id="IPR046335">
    <property type="entry name" value="LacI/GalR-like_sensor"/>
</dbReference>
<dbReference type="RefSeq" id="WP_103131367.1">
    <property type="nucleotide sequence ID" value="NZ_BFAG01000022.1"/>
</dbReference>
<keyword evidence="2" id="KW-0238">DNA-binding</keyword>
<proteinExistence type="predicted"/>
<evidence type="ECO:0000313" key="6">
    <source>
        <dbReference type="EMBL" id="GBF08089.1"/>
    </source>
</evidence>
<dbReference type="Gene3D" id="3.40.50.2300">
    <property type="match status" value="2"/>
</dbReference>
<dbReference type="EMBL" id="BFAG01000022">
    <property type="protein sequence ID" value="GBF08089.1"/>
    <property type="molecule type" value="Genomic_DNA"/>
</dbReference>
<feature type="region of interest" description="Disordered" evidence="4">
    <location>
        <begin position="320"/>
        <end position="346"/>
    </location>
</feature>
<dbReference type="SUPFAM" id="SSF53822">
    <property type="entry name" value="Periplasmic binding protein-like I"/>
    <property type="match status" value="1"/>
</dbReference>
<reference evidence="7" key="1">
    <citation type="submission" date="2018-01" db="EMBL/GenBank/DDBJ databases">
        <title>Draft Genome Sequence of the Radioresistant Bacterium Deinococcus aerius TR0125, Isolated from the Higher Atmosphere above Japan.</title>
        <authorList>
            <person name="Satoh K."/>
            <person name="Arai H."/>
            <person name="Sanzen T."/>
            <person name="Kawaguchi Y."/>
            <person name="Hayashi H."/>
            <person name="Yokobori S."/>
            <person name="Yamagishi A."/>
            <person name="Oono Y."/>
            <person name="Narumi I."/>
        </authorList>
    </citation>
    <scope>NUCLEOTIDE SEQUENCE [LARGE SCALE GENOMIC DNA]</scope>
    <source>
        <strain evidence="7">TR0125</strain>
    </source>
</reference>
<evidence type="ECO:0000259" key="5">
    <source>
        <dbReference type="PROSITE" id="PS50932"/>
    </source>
</evidence>
<dbReference type="GO" id="GO:0000976">
    <property type="term" value="F:transcription cis-regulatory region binding"/>
    <property type="evidence" value="ECO:0007669"/>
    <property type="project" value="TreeGrafter"/>
</dbReference>
<sequence length="346" mass="36234">MTESAPPSPSSPFPAPVTLADIARLAGVSRMTASNVVNGKPGMTEATRQRVLRAVEQTGYVANPAARRLAGRRTNLIGVIAPRYGVPYVNEVLHGAVAAAEDAGMNLAVFTTAGSAALERERAALLRTLADGVLLILPSGDEHEVFRDAVPVVTAGSLSPFSVRGDNVHGGRLVARHLLELGHRRVAYIRGPQEGGVYQQESQARERGFLEELRGGGVNVPDEYLAPGDFSEAGGERAARALLALPQPPTAIFASNDSAALGVLRAAEALGLRVPDDLSVVGYDDVGAAARTRPPLTTVRQPLPEMGAAAVRMLLALVRGTRPTPPPPFPTTLALRDSTGPPSPSR</sequence>
<evidence type="ECO:0000256" key="3">
    <source>
        <dbReference type="ARBA" id="ARBA00023163"/>
    </source>
</evidence>
<dbReference type="OrthoDB" id="9785825at2"/>
<dbReference type="PROSITE" id="PS00356">
    <property type="entry name" value="HTH_LACI_1"/>
    <property type="match status" value="1"/>
</dbReference>
<name>A0A2I9D0M5_9DEIO</name>
<dbReference type="Proteomes" id="UP000236569">
    <property type="component" value="Unassembled WGS sequence"/>
</dbReference>
<comment type="caution">
    <text evidence="6">The sequence shown here is derived from an EMBL/GenBank/DDBJ whole genome shotgun (WGS) entry which is preliminary data.</text>
</comment>
<evidence type="ECO:0000256" key="1">
    <source>
        <dbReference type="ARBA" id="ARBA00023015"/>
    </source>
</evidence>
<dbReference type="SUPFAM" id="SSF47413">
    <property type="entry name" value="lambda repressor-like DNA-binding domains"/>
    <property type="match status" value="1"/>
</dbReference>
<protein>
    <submittedName>
        <fullName evidence="6">Transcriptional regulator</fullName>
    </submittedName>
</protein>